<reference evidence="2" key="1">
    <citation type="journal article" date="2021" name="bioRxiv">
        <title>Whole Genome Assembly and Annotation of Northern Wild Rice, Zizania palustris L., Supports a Whole Genome Duplication in the Zizania Genus.</title>
        <authorList>
            <person name="Haas M."/>
            <person name="Kono T."/>
            <person name="Macchietto M."/>
            <person name="Millas R."/>
            <person name="McGilp L."/>
            <person name="Shao M."/>
            <person name="Duquette J."/>
            <person name="Hirsch C.N."/>
            <person name="Kimball J."/>
        </authorList>
    </citation>
    <scope>NUCLEOTIDE SEQUENCE</scope>
    <source>
        <tissue evidence="2">Fresh leaf tissue</tissue>
    </source>
</reference>
<sequence>MAASGRCYAAAPTVSAVAAVCVVLLLTSAAVQQAAAQVPCGECDQACKSSCEGSGSGSCSSACADPSNEAGCKSCMAYYYQKCVNYCGSSCRATCVSG</sequence>
<feature type="signal peptide" evidence="1">
    <location>
        <begin position="1"/>
        <end position="36"/>
    </location>
</feature>
<comment type="caution">
    <text evidence="2">The sequence shown here is derived from an EMBL/GenBank/DDBJ whole genome shotgun (WGS) entry which is preliminary data.</text>
</comment>
<dbReference type="EMBL" id="JAAALK010000286">
    <property type="protein sequence ID" value="KAG8062205.1"/>
    <property type="molecule type" value="Genomic_DNA"/>
</dbReference>
<gene>
    <name evidence="2" type="ORF">GUJ93_ZPchr0003g17735</name>
</gene>
<keyword evidence="1" id="KW-0732">Signal</keyword>
<dbReference type="OrthoDB" id="707467at2759"/>
<dbReference type="Proteomes" id="UP000729402">
    <property type="component" value="Unassembled WGS sequence"/>
</dbReference>
<evidence type="ECO:0008006" key="4">
    <source>
        <dbReference type="Google" id="ProtNLM"/>
    </source>
</evidence>
<organism evidence="2 3">
    <name type="scientific">Zizania palustris</name>
    <name type="common">Northern wild rice</name>
    <dbReference type="NCBI Taxonomy" id="103762"/>
    <lineage>
        <taxon>Eukaryota</taxon>
        <taxon>Viridiplantae</taxon>
        <taxon>Streptophyta</taxon>
        <taxon>Embryophyta</taxon>
        <taxon>Tracheophyta</taxon>
        <taxon>Spermatophyta</taxon>
        <taxon>Magnoliopsida</taxon>
        <taxon>Liliopsida</taxon>
        <taxon>Poales</taxon>
        <taxon>Poaceae</taxon>
        <taxon>BOP clade</taxon>
        <taxon>Oryzoideae</taxon>
        <taxon>Oryzeae</taxon>
        <taxon>Zizaniinae</taxon>
        <taxon>Zizania</taxon>
    </lineage>
</organism>
<evidence type="ECO:0000313" key="2">
    <source>
        <dbReference type="EMBL" id="KAG8062205.1"/>
    </source>
</evidence>
<reference evidence="2" key="2">
    <citation type="submission" date="2021-02" db="EMBL/GenBank/DDBJ databases">
        <authorList>
            <person name="Kimball J.A."/>
            <person name="Haas M.W."/>
            <person name="Macchietto M."/>
            <person name="Kono T."/>
            <person name="Duquette J."/>
            <person name="Shao M."/>
        </authorList>
    </citation>
    <scope>NUCLEOTIDE SEQUENCE</scope>
    <source>
        <tissue evidence="2">Fresh leaf tissue</tissue>
    </source>
</reference>
<proteinExistence type="predicted"/>
<accession>A0A8J5VDP5</accession>
<keyword evidence="3" id="KW-1185">Reference proteome</keyword>
<evidence type="ECO:0000256" key="1">
    <source>
        <dbReference type="SAM" id="SignalP"/>
    </source>
</evidence>
<evidence type="ECO:0000313" key="3">
    <source>
        <dbReference type="Proteomes" id="UP000729402"/>
    </source>
</evidence>
<feature type="chain" id="PRO_5035268627" description="Kazal-like domain-containing protein" evidence="1">
    <location>
        <begin position="37"/>
        <end position="98"/>
    </location>
</feature>
<name>A0A8J5VDP5_ZIZPA</name>
<dbReference type="AlphaFoldDB" id="A0A8J5VDP5"/>
<protein>
    <recommendedName>
        <fullName evidence="4">Kazal-like domain-containing protein</fullName>
    </recommendedName>
</protein>